<feature type="compositionally biased region" description="Basic and acidic residues" evidence="1">
    <location>
        <begin position="167"/>
        <end position="180"/>
    </location>
</feature>
<accession>A0A3N2PTC9</accession>
<keyword evidence="2" id="KW-1133">Transmembrane helix</keyword>
<keyword evidence="4" id="KW-1185">Reference proteome</keyword>
<dbReference type="GeneID" id="39576687"/>
<feature type="region of interest" description="Disordered" evidence="1">
    <location>
        <begin position="153"/>
        <end position="180"/>
    </location>
</feature>
<feature type="compositionally biased region" description="Low complexity" evidence="1">
    <location>
        <begin position="153"/>
        <end position="162"/>
    </location>
</feature>
<dbReference type="AlphaFoldDB" id="A0A3N2PTC9"/>
<dbReference type="STRING" id="1314773.A0A3N2PTC9"/>
<evidence type="ECO:0000256" key="1">
    <source>
        <dbReference type="SAM" id="MobiDB-lite"/>
    </source>
</evidence>
<dbReference type="OrthoDB" id="3757673at2759"/>
<feature type="transmembrane region" description="Helical" evidence="2">
    <location>
        <begin position="12"/>
        <end position="31"/>
    </location>
</feature>
<evidence type="ECO:0000256" key="2">
    <source>
        <dbReference type="SAM" id="Phobius"/>
    </source>
</evidence>
<name>A0A3N2PTC9_SODAK</name>
<dbReference type="Proteomes" id="UP000272025">
    <property type="component" value="Unassembled WGS sequence"/>
</dbReference>
<proteinExistence type="predicted"/>
<dbReference type="RefSeq" id="XP_028465547.1">
    <property type="nucleotide sequence ID" value="XM_028608209.1"/>
</dbReference>
<evidence type="ECO:0000313" key="4">
    <source>
        <dbReference type="Proteomes" id="UP000272025"/>
    </source>
</evidence>
<protein>
    <submittedName>
        <fullName evidence="3">Uncharacterized protein</fullName>
    </submittedName>
</protein>
<evidence type="ECO:0000313" key="3">
    <source>
        <dbReference type="EMBL" id="ROT37741.1"/>
    </source>
</evidence>
<sequence>MAQLEAALQQWAILLALTAFSLSLVVLGQLLTTHATAYLAAPREVALLLETLDATVEENESYDRHLTKVPRLEDKVRLSNLLRDIQRGGDDLREALHSFLVLTDTTKKLTFPARALWAVTRKDLEERMRRLDMMRMRFLVVYLGLVAERATTAADKQQQQATPPHLSSKDAREKEKDRMDRMGMAAPAASQIPETPSPAPTPAMLSRSMTDEIKQKPPLRRLTTQAIGYSSGTRPGHRAGWAGVVDELQKSPKLKARHASIERSIDQELALSRLP</sequence>
<reference evidence="3 4" key="1">
    <citation type="journal article" date="2018" name="Mol. Ecol.">
        <title>The obligate alkalophilic soda-lake fungus Sodiomyces alkalinus has shifted to a protein diet.</title>
        <authorList>
            <person name="Grum-Grzhimaylo A.A."/>
            <person name="Falkoski D.L."/>
            <person name="van den Heuvel J."/>
            <person name="Valero-Jimenez C.A."/>
            <person name="Min B."/>
            <person name="Choi I.G."/>
            <person name="Lipzen A."/>
            <person name="Daum C.G."/>
            <person name="Aanen D.K."/>
            <person name="Tsang A."/>
            <person name="Henrissat B."/>
            <person name="Bilanenko E.N."/>
            <person name="de Vries R.P."/>
            <person name="van Kan J.A.L."/>
            <person name="Grigoriev I.V."/>
            <person name="Debets A.J.M."/>
        </authorList>
    </citation>
    <scope>NUCLEOTIDE SEQUENCE [LARGE SCALE GENOMIC DNA]</scope>
    <source>
        <strain evidence="3 4">F11</strain>
    </source>
</reference>
<organism evidence="3 4">
    <name type="scientific">Sodiomyces alkalinus (strain CBS 110278 / VKM F-3762 / F11)</name>
    <name type="common">Alkaliphilic filamentous fungus</name>
    <dbReference type="NCBI Taxonomy" id="1314773"/>
    <lineage>
        <taxon>Eukaryota</taxon>
        <taxon>Fungi</taxon>
        <taxon>Dikarya</taxon>
        <taxon>Ascomycota</taxon>
        <taxon>Pezizomycotina</taxon>
        <taxon>Sordariomycetes</taxon>
        <taxon>Hypocreomycetidae</taxon>
        <taxon>Glomerellales</taxon>
        <taxon>Plectosphaerellaceae</taxon>
        <taxon>Sodiomyces</taxon>
    </lineage>
</organism>
<keyword evidence="2" id="KW-0472">Membrane</keyword>
<dbReference type="EMBL" id="ML119057">
    <property type="protein sequence ID" value="ROT37741.1"/>
    <property type="molecule type" value="Genomic_DNA"/>
</dbReference>
<keyword evidence="2" id="KW-0812">Transmembrane</keyword>
<gene>
    <name evidence="3" type="ORF">SODALDRAFT_280024</name>
</gene>